<feature type="region of interest" description="Disordered" evidence="1">
    <location>
        <begin position="141"/>
        <end position="169"/>
    </location>
</feature>
<dbReference type="EMBL" id="ML178834">
    <property type="protein sequence ID" value="TFK99400.1"/>
    <property type="molecule type" value="Genomic_DNA"/>
</dbReference>
<reference evidence="2 3" key="1">
    <citation type="journal article" date="2019" name="Nat. Ecol. Evol.">
        <title>Megaphylogeny resolves global patterns of mushroom evolution.</title>
        <authorList>
            <person name="Varga T."/>
            <person name="Krizsan K."/>
            <person name="Foldi C."/>
            <person name="Dima B."/>
            <person name="Sanchez-Garcia M."/>
            <person name="Sanchez-Ramirez S."/>
            <person name="Szollosi G.J."/>
            <person name="Szarkandi J.G."/>
            <person name="Papp V."/>
            <person name="Albert L."/>
            <person name="Andreopoulos W."/>
            <person name="Angelini C."/>
            <person name="Antonin V."/>
            <person name="Barry K.W."/>
            <person name="Bougher N.L."/>
            <person name="Buchanan P."/>
            <person name="Buyck B."/>
            <person name="Bense V."/>
            <person name="Catcheside P."/>
            <person name="Chovatia M."/>
            <person name="Cooper J."/>
            <person name="Damon W."/>
            <person name="Desjardin D."/>
            <person name="Finy P."/>
            <person name="Geml J."/>
            <person name="Haridas S."/>
            <person name="Hughes K."/>
            <person name="Justo A."/>
            <person name="Karasinski D."/>
            <person name="Kautmanova I."/>
            <person name="Kiss B."/>
            <person name="Kocsube S."/>
            <person name="Kotiranta H."/>
            <person name="LaButti K.M."/>
            <person name="Lechner B.E."/>
            <person name="Liimatainen K."/>
            <person name="Lipzen A."/>
            <person name="Lukacs Z."/>
            <person name="Mihaltcheva S."/>
            <person name="Morgado L.N."/>
            <person name="Niskanen T."/>
            <person name="Noordeloos M.E."/>
            <person name="Ohm R.A."/>
            <person name="Ortiz-Santana B."/>
            <person name="Ovrebo C."/>
            <person name="Racz N."/>
            <person name="Riley R."/>
            <person name="Savchenko A."/>
            <person name="Shiryaev A."/>
            <person name="Soop K."/>
            <person name="Spirin V."/>
            <person name="Szebenyi C."/>
            <person name="Tomsovsky M."/>
            <person name="Tulloss R.E."/>
            <person name="Uehling J."/>
            <person name="Grigoriev I.V."/>
            <person name="Vagvolgyi C."/>
            <person name="Papp T."/>
            <person name="Martin F.M."/>
            <person name="Miettinen O."/>
            <person name="Hibbett D.S."/>
            <person name="Nagy L.G."/>
        </authorList>
    </citation>
    <scope>NUCLEOTIDE SEQUENCE [LARGE SCALE GENOMIC DNA]</scope>
    <source>
        <strain evidence="2 3">CBS 309.79</strain>
    </source>
</reference>
<evidence type="ECO:0000256" key="1">
    <source>
        <dbReference type="SAM" id="MobiDB-lite"/>
    </source>
</evidence>
<gene>
    <name evidence="2" type="ORF">BDV98DRAFT_180639</name>
</gene>
<evidence type="ECO:0000313" key="3">
    <source>
        <dbReference type="Proteomes" id="UP000305067"/>
    </source>
</evidence>
<sequence>MTECILRACALKFRQMCDDRESGSIVLPVRGKFVPRSYSNLQRHIIRLWTACEKPHAGQLSSSFPYTCNTKTYICPGELSRLLPCYHPILEVHPTHLETMSRGMHEQSPTVSRISDASEKHCRRLSTSVTVICVPHGVQDDTKSTGSLHSDSTSPQLSSLGRSASIGAE</sequence>
<accession>A0A5C3QFY9</accession>
<evidence type="ECO:0000313" key="2">
    <source>
        <dbReference type="EMBL" id="TFK99400.1"/>
    </source>
</evidence>
<dbReference type="AlphaFoldDB" id="A0A5C3QFY9"/>
<proteinExistence type="predicted"/>
<name>A0A5C3QFY9_9AGAR</name>
<dbReference type="Proteomes" id="UP000305067">
    <property type="component" value="Unassembled WGS sequence"/>
</dbReference>
<organism evidence="2 3">
    <name type="scientific">Pterulicium gracile</name>
    <dbReference type="NCBI Taxonomy" id="1884261"/>
    <lineage>
        <taxon>Eukaryota</taxon>
        <taxon>Fungi</taxon>
        <taxon>Dikarya</taxon>
        <taxon>Basidiomycota</taxon>
        <taxon>Agaricomycotina</taxon>
        <taxon>Agaricomycetes</taxon>
        <taxon>Agaricomycetidae</taxon>
        <taxon>Agaricales</taxon>
        <taxon>Pleurotineae</taxon>
        <taxon>Pterulaceae</taxon>
        <taxon>Pterulicium</taxon>
    </lineage>
</organism>
<feature type="compositionally biased region" description="Polar residues" evidence="1">
    <location>
        <begin position="144"/>
        <end position="162"/>
    </location>
</feature>
<protein>
    <submittedName>
        <fullName evidence="2">Uncharacterized protein</fullName>
    </submittedName>
</protein>
<keyword evidence="3" id="KW-1185">Reference proteome</keyword>